<dbReference type="Proteomes" id="UP001160499">
    <property type="component" value="Unassembled WGS sequence"/>
</dbReference>
<organism evidence="4 5">
    <name type="scientific">Streptomyces pseudovenezuelae</name>
    <dbReference type="NCBI Taxonomy" id="67350"/>
    <lineage>
        <taxon>Bacteria</taxon>
        <taxon>Bacillati</taxon>
        <taxon>Actinomycetota</taxon>
        <taxon>Actinomycetes</taxon>
        <taxon>Kitasatosporales</taxon>
        <taxon>Streptomycetaceae</taxon>
        <taxon>Streptomyces</taxon>
        <taxon>Streptomyces aurantiacus group</taxon>
    </lineage>
</organism>
<comment type="similarity">
    <text evidence="1 2">Belongs to the cytochrome P450 family.</text>
</comment>
<dbReference type="Pfam" id="PF00067">
    <property type="entry name" value="p450"/>
    <property type="match status" value="2"/>
</dbReference>
<sequence length="493" mass="54348">MSEAISYEDAWARIDKFDPPAIFDELRKGRPLARMVYPDGHVGWIATSHELVRQVLGDPRFSHDMQIGHCPVTIGGSPIPQFPAEPGMFIHMDPPDQARYRRLLTKEFTVRGVSQLAPAVEAVAAEQIAEMRAQGNTADFLETFAQPLILKVLAPLIGLDYSQRDRFAEAPAVTHDPSIDLQTLMDTMQPVVEFVHETLARKKSTPGDDIISRLIKTGELSDEELANFTLLLLFAGYETTEGALATGTFALLHHTEQLAALRGDLTKIDDAVEEILRYVTVNQYMIFRTALEDVELGGESVRKGETVTVSLPAANRDPAKFDCPAQLDLDPSSAGHPFVKINRTCSTGVKQSRTPGHRTVPGFRSAPVGPGRRSWFRQSRTSDLRSPGLDRDTTGHVAFGYGVHQCMGQNLARLVLRIGLRSLLDAFPDLRLAVPADEIPLRTKQNVFSVKSLPVSWQPLLPHAATATGSHRSGCSRRPNTRQARKPTSIRSS</sequence>
<proteinExistence type="inferred from homology"/>
<keyword evidence="2" id="KW-0479">Metal-binding</keyword>
<dbReference type="RefSeq" id="WP_280883504.1">
    <property type="nucleotide sequence ID" value="NZ_JARXVH010000051.1"/>
</dbReference>
<evidence type="ECO:0000313" key="5">
    <source>
        <dbReference type="Proteomes" id="UP001160499"/>
    </source>
</evidence>
<evidence type="ECO:0000256" key="2">
    <source>
        <dbReference type="RuleBase" id="RU000461"/>
    </source>
</evidence>
<reference evidence="4 5" key="1">
    <citation type="submission" date="2023-04" db="EMBL/GenBank/DDBJ databases">
        <title>Forest soil microbial communities from Buena Vista Peninsula, Colon Province, Panama.</title>
        <authorList>
            <person name="Bouskill N."/>
        </authorList>
    </citation>
    <scope>NUCLEOTIDE SEQUENCE [LARGE SCALE GENOMIC DNA]</scope>
    <source>
        <strain evidence="4 5">GGS1</strain>
    </source>
</reference>
<accession>A0ABT6M300</accession>
<dbReference type="PROSITE" id="PS00086">
    <property type="entry name" value="CYTOCHROME_P450"/>
    <property type="match status" value="1"/>
</dbReference>
<dbReference type="InterPro" id="IPR002397">
    <property type="entry name" value="Cyt_P450_B"/>
</dbReference>
<dbReference type="InterPro" id="IPR017972">
    <property type="entry name" value="Cyt_P450_CS"/>
</dbReference>
<feature type="region of interest" description="Disordered" evidence="3">
    <location>
        <begin position="465"/>
        <end position="493"/>
    </location>
</feature>
<dbReference type="PANTHER" id="PTHR46696">
    <property type="entry name" value="P450, PUTATIVE (EUROFUNG)-RELATED"/>
    <property type="match status" value="1"/>
</dbReference>
<gene>
    <name evidence="4" type="ORF">M2283_010284</name>
</gene>
<keyword evidence="2" id="KW-0560">Oxidoreductase</keyword>
<dbReference type="SUPFAM" id="SSF48264">
    <property type="entry name" value="Cytochrome P450"/>
    <property type="match status" value="1"/>
</dbReference>
<dbReference type="Gene3D" id="1.10.630.10">
    <property type="entry name" value="Cytochrome P450"/>
    <property type="match status" value="1"/>
</dbReference>
<keyword evidence="5" id="KW-1185">Reference proteome</keyword>
<dbReference type="PANTHER" id="PTHR46696:SF1">
    <property type="entry name" value="CYTOCHROME P450 YJIB-RELATED"/>
    <property type="match status" value="1"/>
</dbReference>
<dbReference type="InterPro" id="IPR036396">
    <property type="entry name" value="Cyt_P450_sf"/>
</dbReference>
<keyword evidence="2" id="KW-0349">Heme</keyword>
<dbReference type="PRINTS" id="PR00359">
    <property type="entry name" value="BP450"/>
</dbReference>
<name>A0ABT6M300_9ACTN</name>
<evidence type="ECO:0000313" key="4">
    <source>
        <dbReference type="EMBL" id="MDH6222932.1"/>
    </source>
</evidence>
<evidence type="ECO:0000256" key="3">
    <source>
        <dbReference type="SAM" id="MobiDB-lite"/>
    </source>
</evidence>
<dbReference type="InterPro" id="IPR001128">
    <property type="entry name" value="Cyt_P450"/>
</dbReference>
<keyword evidence="2" id="KW-0503">Monooxygenase</keyword>
<protein>
    <submittedName>
        <fullName evidence="4">Cytochrome P450</fullName>
    </submittedName>
</protein>
<comment type="caution">
    <text evidence="4">The sequence shown here is derived from an EMBL/GenBank/DDBJ whole genome shotgun (WGS) entry which is preliminary data.</text>
</comment>
<dbReference type="EMBL" id="JARXVH010000051">
    <property type="protein sequence ID" value="MDH6222932.1"/>
    <property type="molecule type" value="Genomic_DNA"/>
</dbReference>
<dbReference type="CDD" id="cd11030">
    <property type="entry name" value="CYP105-like"/>
    <property type="match status" value="1"/>
</dbReference>
<evidence type="ECO:0000256" key="1">
    <source>
        <dbReference type="ARBA" id="ARBA00010617"/>
    </source>
</evidence>
<keyword evidence="2" id="KW-0408">Iron</keyword>